<evidence type="ECO:0000313" key="5">
    <source>
        <dbReference type="Proteomes" id="UP000574390"/>
    </source>
</evidence>
<keyword evidence="4" id="KW-1185">Reference proteome</keyword>
<dbReference type="Proteomes" id="UP000553632">
    <property type="component" value="Unassembled WGS sequence"/>
</dbReference>
<name>A0A7J6R017_PEROL</name>
<evidence type="ECO:0000313" key="4">
    <source>
        <dbReference type="Proteomes" id="UP000553632"/>
    </source>
</evidence>
<dbReference type="EMBL" id="JABANM010020972">
    <property type="protein sequence ID" value="KAF4721953.1"/>
    <property type="molecule type" value="Genomic_DNA"/>
</dbReference>
<evidence type="ECO:0000256" key="1">
    <source>
        <dbReference type="SAM" id="Coils"/>
    </source>
</evidence>
<reference evidence="4 5" key="1">
    <citation type="submission" date="2020-04" db="EMBL/GenBank/DDBJ databases">
        <title>Perkinsus olseni comparative genomics.</title>
        <authorList>
            <person name="Bogema D.R."/>
        </authorList>
    </citation>
    <scope>NUCLEOTIDE SEQUENCE [LARGE SCALE GENOMIC DNA]</scope>
    <source>
        <strain evidence="3">ATCC PRA-205</strain>
        <strain evidence="2 4">ATCC PRA-207</strain>
    </source>
</reference>
<accession>A0A7J6R017</accession>
<proteinExistence type="predicted"/>
<comment type="caution">
    <text evidence="2">The sequence shown here is derived from an EMBL/GenBank/DDBJ whole genome shotgun (WGS) entry which is preliminary data.</text>
</comment>
<dbReference type="EMBL" id="JABANO010029783">
    <property type="protein sequence ID" value="KAF4712970.1"/>
    <property type="molecule type" value="Genomic_DNA"/>
</dbReference>
<protein>
    <submittedName>
        <fullName evidence="2">Uncharacterized protein</fullName>
    </submittedName>
</protein>
<organism evidence="2 4">
    <name type="scientific">Perkinsus olseni</name>
    <name type="common">Perkinsus atlanticus</name>
    <dbReference type="NCBI Taxonomy" id="32597"/>
    <lineage>
        <taxon>Eukaryota</taxon>
        <taxon>Sar</taxon>
        <taxon>Alveolata</taxon>
        <taxon>Perkinsozoa</taxon>
        <taxon>Perkinsea</taxon>
        <taxon>Perkinsida</taxon>
        <taxon>Perkinsidae</taxon>
        <taxon>Perkinsus</taxon>
    </lineage>
</organism>
<dbReference type="AlphaFoldDB" id="A0A7J6R017"/>
<evidence type="ECO:0000313" key="2">
    <source>
        <dbReference type="EMBL" id="KAF4712970.1"/>
    </source>
</evidence>
<feature type="non-terminal residue" evidence="2">
    <location>
        <position position="124"/>
    </location>
</feature>
<gene>
    <name evidence="3" type="ORF">FOZ62_026477</name>
    <name evidence="2" type="ORF">FOZ63_032943</name>
</gene>
<feature type="coiled-coil region" evidence="1">
    <location>
        <begin position="4"/>
        <end position="88"/>
    </location>
</feature>
<dbReference type="Proteomes" id="UP000574390">
    <property type="component" value="Unassembled WGS sequence"/>
</dbReference>
<evidence type="ECO:0000313" key="3">
    <source>
        <dbReference type="EMBL" id="KAF4721953.1"/>
    </source>
</evidence>
<keyword evidence="1" id="KW-0175">Coiled coil</keyword>
<sequence>LCDAKDELDVVDEERAQLKSEEEEVTSALEKLNLACDALKEERRELDEAVAGLKKDIQRRKIASMVRAKKLHEEKADLREQMKDLKQYLSMRAQVEKSGATDADVQGSFVIAQNTNRRSRRNRR</sequence>